<dbReference type="PANTHER" id="PTHR30055">
    <property type="entry name" value="HTH-TYPE TRANSCRIPTIONAL REGULATOR RUTR"/>
    <property type="match status" value="1"/>
</dbReference>
<dbReference type="InterPro" id="IPR009057">
    <property type="entry name" value="Homeodomain-like_sf"/>
</dbReference>
<dbReference type="InterPro" id="IPR050109">
    <property type="entry name" value="HTH-type_TetR-like_transc_reg"/>
</dbReference>
<dbReference type="RefSeq" id="WP_015881918.1">
    <property type="nucleotide sequence ID" value="NC_012669.1"/>
</dbReference>
<sequence>MGLREVKKQETRRRIAAAAFELFARHGYDNVPVARVAREAGVSEATLFNYFPTKEDLFFSGLGAFGDRLIAAVASRGSGTSVVAAFRDHVLDVGGFVAGLAAGDTQALAEARRVNLVVAESPALRSREDAMFARESADLAEALLGEVADGEVTDADVVLAGSLASALVGVHRELVHLVRRRVLDGDRIAELADDVVRLGGLAFDRLGRGLEA</sequence>
<gene>
    <name evidence="6" type="ordered locus">Bcav_1420</name>
</gene>
<evidence type="ECO:0000256" key="4">
    <source>
        <dbReference type="PROSITE-ProRule" id="PRU00335"/>
    </source>
</evidence>
<keyword evidence="3" id="KW-0804">Transcription</keyword>
<dbReference type="KEGG" id="bcv:Bcav_1420"/>
<evidence type="ECO:0000256" key="1">
    <source>
        <dbReference type="ARBA" id="ARBA00023015"/>
    </source>
</evidence>
<keyword evidence="7" id="KW-1185">Reference proteome</keyword>
<dbReference type="eggNOG" id="COG1309">
    <property type="taxonomic scope" value="Bacteria"/>
</dbReference>
<evidence type="ECO:0000256" key="2">
    <source>
        <dbReference type="ARBA" id="ARBA00023125"/>
    </source>
</evidence>
<keyword evidence="2 4" id="KW-0238">DNA-binding</keyword>
<accession>C5C2J2</accession>
<dbReference type="Proteomes" id="UP000007962">
    <property type="component" value="Chromosome"/>
</dbReference>
<evidence type="ECO:0000313" key="6">
    <source>
        <dbReference type="EMBL" id="ACQ79678.1"/>
    </source>
</evidence>
<evidence type="ECO:0000313" key="7">
    <source>
        <dbReference type="Proteomes" id="UP000007962"/>
    </source>
</evidence>
<dbReference type="PANTHER" id="PTHR30055:SF234">
    <property type="entry name" value="HTH-TYPE TRANSCRIPTIONAL REGULATOR BETI"/>
    <property type="match status" value="1"/>
</dbReference>
<dbReference type="PROSITE" id="PS50977">
    <property type="entry name" value="HTH_TETR_2"/>
    <property type="match status" value="1"/>
</dbReference>
<keyword evidence="1" id="KW-0805">Transcription regulation</keyword>
<dbReference type="Gene3D" id="1.10.357.10">
    <property type="entry name" value="Tetracycline Repressor, domain 2"/>
    <property type="match status" value="1"/>
</dbReference>
<dbReference type="GO" id="GO:0003700">
    <property type="term" value="F:DNA-binding transcription factor activity"/>
    <property type="evidence" value="ECO:0007669"/>
    <property type="project" value="TreeGrafter"/>
</dbReference>
<dbReference type="InterPro" id="IPR001647">
    <property type="entry name" value="HTH_TetR"/>
</dbReference>
<name>C5C2J2_BEUC1</name>
<organism evidence="6 7">
    <name type="scientific">Beutenbergia cavernae (strain ATCC BAA-8 / DSM 12333 / CCUG 43141 / JCM 11478 / NBRC 16432 / NCIMB 13614 / HKI 0122)</name>
    <dbReference type="NCBI Taxonomy" id="471853"/>
    <lineage>
        <taxon>Bacteria</taxon>
        <taxon>Bacillati</taxon>
        <taxon>Actinomycetota</taxon>
        <taxon>Actinomycetes</taxon>
        <taxon>Micrococcales</taxon>
        <taxon>Beutenbergiaceae</taxon>
        <taxon>Beutenbergia</taxon>
    </lineage>
</organism>
<proteinExistence type="predicted"/>
<dbReference type="PRINTS" id="PR00455">
    <property type="entry name" value="HTHTETR"/>
</dbReference>
<dbReference type="STRING" id="471853.Bcav_1420"/>
<evidence type="ECO:0000259" key="5">
    <source>
        <dbReference type="PROSITE" id="PS50977"/>
    </source>
</evidence>
<reference evidence="6 7" key="1">
    <citation type="journal article" date="2009" name="Stand. Genomic Sci.">
        <title>Complete genome sequence of Beutenbergia cavernae type strain (HKI 0122).</title>
        <authorList>
            <person name="Land M."/>
            <person name="Pukall R."/>
            <person name="Abt B."/>
            <person name="Goker M."/>
            <person name="Rohde M."/>
            <person name="Glavina Del Rio T."/>
            <person name="Tice H."/>
            <person name="Copeland A."/>
            <person name="Cheng J.F."/>
            <person name="Lucas S."/>
            <person name="Chen F."/>
            <person name="Nolan M."/>
            <person name="Bruce D."/>
            <person name="Goodwin L."/>
            <person name="Pitluck S."/>
            <person name="Ivanova N."/>
            <person name="Mavromatis K."/>
            <person name="Ovchinnikova G."/>
            <person name="Pati A."/>
            <person name="Chen A."/>
            <person name="Palaniappan K."/>
            <person name="Hauser L."/>
            <person name="Chang Y.J."/>
            <person name="Jefferies C.C."/>
            <person name="Saunders E."/>
            <person name="Brettin T."/>
            <person name="Detter J.C."/>
            <person name="Han C."/>
            <person name="Chain P."/>
            <person name="Bristow J."/>
            <person name="Eisen J.A."/>
            <person name="Markowitz V."/>
            <person name="Hugenholtz P."/>
            <person name="Kyrpides N.C."/>
            <person name="Klenk H.P."/>
            <person name="Lapidus A."/>
        </authorList>
    </citation>
    <scope>NUCLEOTIDE SEQUENCE [LARGE SCALE GENOMIC DNA]</scope>
    <source>
        <strain evidence="7">ATCC BAA-8 / DSM 12333 / NBRC 16432</strain>
    </source>
</reference>
<feature type="domain" description="HTH tetR-type" evidence="5">
    <location>
        <begin position="9"/>
        <end position="69"/>
    </location>
</feature>
<dbReference type="OrthoDB" id="8688418at2"/>
<dbReference type="Pfam" id="PF00440">
    <property type="entry name" value="TetR_N"/>
    <property type="match status" value="1"/>
</dbReference>
<protein>
    <submittedName>
        <fullName evidence="6">Transcriptional regulator, TetR family</fullName>
    </submittedName>
</protein>
<dbReference type="HOGENOM" id="CLU_069356_2_0_11"/>
<dbReference type="AlphaFoldDB" id="C5C2J2"/>
<dbReference type="GO" id="GO:0000976">
    <property type="term" value="F:transcription cis-regulatory region binding"/>
    <property type="evidence" value="ECO:0007669"/>
    <property type="project" value="TreeGrafter"/>
</dbReference>
<dbReference type="EMBL" id="CP001618">
    <property type="protein sequence ID" value="ACQ79678.1"/>
    <property type="molecule type" value="Genomic_DNA"/>
</dbReference>
<feature type="DNA-binding region" description="H-T-H motif" evidence="4">
    <location>
        <begin position="32"/>
        <end position="51"/>
    </location>
</feature>
<evidence type="ECO:0000256" key="3">
    <source>
        <dbReference type="ARBA" id="ARBA00023163"/>
    </source>
</evidence>
<dbReference type="SUPFAM" id="SSF46689">
    <property type="entry name" value="Homeodomain-like"/>
    <property type="match status" value="1"/>
</dbReference>